<keyword evidence="2 5" id="KW-0812">Transmembrane</keyword>
<feature type="transmembrane region" description="Helical" evidence="5">
    <location>
        <begin position="445"/>
        <end position="464"/>
    </location>
</feature>
<evidence type="ECO:0000313" key="7">
    <source>
        <dbReference type="EMBL" id="GGF92380.1"/>
    </source>
</evidence>
<feature type="transmembrane region" description="Helical" evidence="5">
    <location>
        <begin position="51"/>
        <end position="72"/>
    </location>
</feature>
<dbReference type="InterPro" id="IPR007016">
    <property type="entry name" value="O-antigen_ligase-rel_domated"/>
</dbReference>
<feature type="transmembrane region" description="Helical" evidence="5">
    <location>
        <begin position="476"/>
        <end position="494"/>
    </location>
</feature>
<keyword evidence="3 5" id="KW-1133">Transmembrane helix</keyword>
<evidence type="ECO:0000256" key="3">
    <source>
        <dbReference type="ARBA" id="ARBA00022989"/>
    </source>
</evidence>
<feature type="transmembrane region" description="Helical" evidence="5">
    <location>
        <begin position="110"/>
        <end position="130"/>
    </location>
</feature>
<evidence type="ECO:0000256" key="1">
    <source>
        <dbReference type="ARBA" id="ARBA00004141"/>
    </source>
</evidence>
<feature type="transmembrane region" description="Helical" evidence="5">
    <location>
        <begin position="137"/>
        <end position="159"/>
    </location>
</feature>
<feature type="transmembrane region" description="Helical" evidence="5">
    <location>
        <begin position="20"/>
        <end position="39"/>
    </location>
</feature>
<feature type="transmembrane region" description="Helical" evidence="5">
    <location>
        <begin position="255"/>
        <end position="270"/>
    </location>
</feature>
<feature type="transmembrane region" description="Helical" evidence="5">
    <location>
        <begin position="306"/>
        <end position="324"/>
    </location>
</feature>
<comment type="subcellular location">
    <subcellularLocation>
        <location evidence="1">Membrane</location>
        <topology evidence="1">Multi-pass membrane protein</topology>
    </subcellularLocation>
</comment>
<evidence type="ECO:0000313" key="8">
    <source>
        <dbReference type="Proteomes" id="UP000644756"/>
    </source>
</evidence>
<dbReference type="AlphaFoldDB" id="A0A917CNQ0"/>
<keyword evidence="8" id="KW-1185">Reference proteome</keyword>
<feature type="transmembrane region" description="Helical" evidence="5">
    <location>
        <begin position="207"/>
        <end position="226"/>
    </location>
</feature>
<dbReference type="InterPro" id="IPR011990">
    <property type="entry name" value="TPR-like_helical_dom_sf"/>
</dbReference>
<gene>
    <name evidence="7" type="ORF">GCM10010916_07200</name>
</gene>
<proteinExistence type="predicted"/>
<organism evidence="7 8">
    <name type="scientific">Paenibacillus abyssi</name>
    <dbReference type="NCBI Taxonomy" id="1340531"/>
    <lineage>
        <taxon>Bacteria</taxon>
        <taxon>Bacillati</taxon>
        <taxon>Bacillota</taxon>
        <taxon>Bacilli</taxon>
        <taxon>Bacillales</taxon>
        <taxon>Paenibacillaceae</taxon>
        <taxon>Paenibacillus</taxon>
    </lineage>
</organism>
<feature type="transmembrane region" description="Helical" evidence="5">
    <location>
        <begin position="84"/>
        <end position="104"/>
    </location>
</feature>
<evidence type="ECO:0000256" key="5">
    <source>
        <dbReference type="SAM" id="Phobius"/>
    </source>
</evidence>
<accession>A0A917CNQ0</accession>
<comment type="caution">
    <text evidence="7">The sequence shown here is derived from an EMBL/GenBank/DDBJ whole genome shotgun (WGS) entry which is preliminary data.</text>
</comment>
<feature type="transmembrane region" description="Helical" evidence="5">
    <location>
        <begin position="345"/>
        <end position="368"/>
    </location>
</feature>
<dbReference type="Pfam" id="PF04932">
    <property type="entry name" value="Wzy_C"/>
    <property type="match status" value="1"/>
</dbReference>
<feature type="transmembrane region" description="Helical" evidence="5">
    <location>
        <begin position="537"/>
        <end position="555"/>
    </location>
</feature>
<sequence length="817" mass="93907">MKKSAKSKASTMKTPDFSLLQWLGVIGLSIFIFFFPYQTALFNSLIYNAELPLYEAMLFVFALLLLVAFYLFRVWKIDSIRSILSIAILLLPAIYYISSFHAVAAHNAKLMTLIYCLLAGFFIFGMYLAATFRARKVLEYALMLSGYFVVFYGLLNLFGQRYFPDALWFTSGNYRLTSVFQYSNTYAGYLVALLLIALYSAIHSSRIYTFALHAFMLVPIWISLMLTYSRGALVLLPILILLVLPFMRLYKQMQYIAALIITVVSSFVILEKVSDNSIQIAQIVLPQFDGDTAKPISIVSPLALEGWLVLLAASFVTVIMMYIIHFRSAWLENKLTALAGKKWSVVAVPAAVTVLGIFSVVLLISGVFNSLLPQSIADRLENINFNQHSVLERQTFYVDAMKVVKDYPLLGAGGGGWSALFEQYQNNPYVSRQAHSYFIQSLVEVGWVGFLILISLILFIYYRYCRNYFADQERQGSHVIFFIFSIAMLTHSLIDFDMSFVYLGSLVFLSLGVLIAVYHEQMLIPRWETIKDHASRYVFPSVIALLSIILFVVSFREYEAQKSFDHSLYLAIQEKKPMNEIMPALDKAIRLSPNHPSYNLLKADWYAQAYRQTGDKNYLNEAAVILDNLKQNEPYERQLLLAEYRNFKNLEEHKKAIASLEEGISKFQWDINFYETAIMEYAANGQTLKDTDPTQAARYWDRGLELLDRINKRKKQLEELPEEQLQGRDFDVTPFMRQALGQIYFNKQMYQEAIAMLEPLKEMDFQDAYIRNGIRYYLAALHAVGKSNENISNLLFQANEQEKSELDRLILESEKMK</sequence>
<name>A0A917CNQ0_9BACL</name>
<feature type="domain" description="O-antigen ligase-related" evidence="6">
    <location>
        <begin position="307"/>
        <end position="454"/>
    </location>
</feature>
<evidence type="ECO:0000256" key="2">
    <source>
        <dbReference type="ARBA" id="ARBA00022692"/>
    </source>
</evidence>
<dbReference type="PANTHER" id="PTHR37422:SF13">
    <property type="entry name" value="LIPOPOLYSACCHARIDE BIOSYNTHESIS PROTEIN PA4999-RELATED"/>
    <property type="match status" value="1"/>
</dbReference>
<reference evidence="7" key="2">
    <citation type="submission" date="2020-09" db="EMBL/GenBank/DDBJ databases">
        <authorList>
            <person name="Sun Q."/>
            <person name="Zhou Y."/>
        </authorList>
    </citation>
    <scope>NUCLEOTIDE SEQUENCE</scope>
    <source>
        <strain evidence="7">CGMCC 1.12987</strain>
    </source>
</reference>
<dbReference type="InterPro" id="IPR051533">
    <property type="entry name" value="WaaL-like"/>
</dbReference>
<feature type="transmembrane region" description="Helical" evidence="5">
    <location>
        <begin position="179"/>
        <end position="200"/>
    </location>
</feature>
<dbReference type="EMBL" id="BMGR01000002">
    <property type="protein sequence ID" value="GGF92380.1"/>
    <property type="molecule type" value="Genomic_DNA"/>
</dbReference>
<feature type="transmembrane region" description="Helical" evidence="5">
    <location>
        <begin position="500"/>
        <end position="517"/>
    </location>
</feature>
<dbReference type="GO" id="GO:0016020">
    <property type="term" value="C:membrane"/>
    <property type="evidence" value="ECO:0007669"/>
    <property type="project" value="UniProtKB-SubCell"/>
</dbReference>
<dbReference type="Gene3D" id="1.25.40.10">
    <property type="entry name" value="Tetratricopeptide repeat domain"/>
    <property type="match status" value="1"/>
</dbReference>
<evidence type="ECO:0000256" key="4">
    <source>
        <dbReference type="ARBA" id="ARBA00023136"/>
    </source>
</evidence>
<reference evidence="7" key="1">
    <citation type="journal article" date="2014" name="Int. J. Syst. Evol. Microbiol.">
        <title>Complete genome sequence of Corynebacterium casei LMG S-19264T (=DSM 44701T), isolated from a smear-ripened cheese.</title>
        <authorList>
            <consortium name="US DOE Joint Genome Institute (JGI-PGF)"/>
            <person name="Walter F."/>
            <person name="Albersmeier A."/>
            <person name="Kalinowski J."/>
            <person name="Ruckert C."/>
        </authorList>
    </citation>
    <scope>NUCLEOTIDE SEQUENCE</scope>
    <source>
        <strain evidence="7">CGMCC 1.12987</strain>
    </source>
</reference>
<dbReference type="PANTHER" id="PTHR37422">
    <property type="entry name" value="TEICHURONIC ACID BIOSYNTHESIS PROTEIN TUAE"/>
    <property type="match status" value="1"/>
</dbReference>
<evidence type="ECO:0000259" key="6">
    <source>
        <dbReference type="Pfam" id="PF04932"/>
    </source>
</evidence>
<dbReference type="RefSeq" id="WP_188529097.1">
    <property type="nucleotide sequence ID" value="NZ_BMGR01000002.1"/>
</dbReference>
<dbReference type="Proteomes" id="UP000644756">
    <property type="component" value="Unassembled WGS sequence"/>
</dbReference>
<feature type="transmembrane region" description="Helical" evidence="5">
    <location>
        <begin position="232"/>
        <end position="250"/>
    </location>
</feature>
<keyword evidence="4 5" id="KW-0472">Membrane</keyword>
<protein>
    <submittedName>
        <fullName evidence="7">O-antigen polymerase</fullName>
    </submittedName>
</protein>